<evidence type="ECO:0000256" key="1">
    <source>
        <dbReference type="SAM" id="MobiDB-lite"/>
    </source>
</evidence>
<reference evidence="2 3" key="1">
    <citation type="submission" date="2020-01" db="EMBL/GenBank/DDBJ databases">
        <title>Novel species isolated from a subtropical stream in China.</title>
        <authorList>
            <person name="Lu H."/>
        </authorList>
    </citation>
    <scope>NUCLEOTIDE SEQUENCE [LARGE SCALE GENOMIC DNA]</scope>
    <source>
        <strain evidence="2 3">FT82W</strain>
    </source>
</reference>
<gene>
    <name evidence="2" type="ORF">GTP91_27210</name>
</gene>
<sequence length="492" mass="52408">MASANAAAAGATAPPTPASVVRLSGAGAQGIDGVGRAPLPLVWERGGKDAVSALIARNYNYLPATSSFKNLGAALLERFKTDDTNFSQSLQQVPQELSTGTYDALLYAQLPPLHHLGDNQAGLTVTTKSGVKVTVALDSSDNGIAVQVQSSGKLSDDERSALAGLASAFQKAIDGLAAVPPKIDLAGLAAFDPSVLSSVDLRSTLKLNETDTQQLDFHADAKQRTVRFNGPAGEAKISVDLSQPAGWGSKEQQAKALANYLHQFDQATTRGHGDAALAGLFKDAFTQMHSDYGQQPAAPSQRIKLTGEDHAILTGLADFSASLTQTETSPNPLRPGEHDTFDYQTSQSTSVQGRTQLDRSISQQQQSQLKASYHLPSRPGGILELLVDPATQNYNYITVDDSASSNAALAYDEGALSKATLEQSASQSTRTVKYLMDKVVDDYTVPFNASHTRDLLELLAPRIKPDEDQRRRTLDAVNQMITLQPEPGLLPQ</sequence>
<dbReference type="AlphaFoldDB" id="A0A845GB90"/>
<protein>
    <recommendedName>
        <fullName evidence="4">Lactate dehydrogenase</fullName>
    </recommendedName>
</protein>
<dbReference type="Proteomes" id="UP000470302">
    <property type="component" value="Unassembled WGS sequence"/>
</dbReference>
<feature type="region of interest" description="Disordered" evidence="1">
    <location>
        <begin position="325"/>
        <end position="365"/>
    </location>
</feature>
<dbReference type="EMBL" id="WWCW01000145">
    <property type="protein sequence ID" value="MYM90850.1"/>
    <property type="molecule type" value="Genomic_DNA"/>
</dbReference>
<proteinExistence type="predicted"/>
<evidence type="ECO:0008006" key="4">
    <source>
        <dbReference type="Google" id="ProtNLM"/>
    </source>
</evidence>
<evidence type="ECO:0000313" key="3">
    <source>
        <dbReference type="Proteomes" id="UP000470302"/>
    </source>
</evidence>
<comment type="caution">
    <text evidence="2">The sequence shown here is derived from an EMBL/GenBank/DDBJ whole genome shotgun (WGS) entry which is preliminary data.</text>
</comment>
<feature type="compositionally biased region" description="Polar residues" evidence="1">
    <location>
        <begin position="342"/>
        <end position="365"/>
    </location>
</feature>
<accession>A0A845GB90</accession>
<organism evidence="2 3">
    <name type="scientific">Duganella vulcania</name>
    <dbReference type="NCBI Taxonomy" id="2692166"/>
    <lineage>
        <taxon>Bacteria</taxon>
        <taxon>Pseudomonadati</taxon>
        <taxon>Pseudomonadota</taxon>
        <taxon>Betaproteobacteria</taxon>
        <taxon>Burkholderiales</taxon>
        <taxon>Oxalobacteraceae</taxon>
        <taxon>Telluria group</taxon>
        <taxon>Duganella</taxon>
    </lineage>
</organism>
<evidence type="ECO:0000313" key="2">
    <source>
        <dbReference type="EMBL" id="MYM90850.1"/>
    </source>
</evidence>
<name>A0A845GB90_9BURK</name>